<reference evidence="1" key="1">
    <citation type="journal article" date="2023" name="bioRxiv">
        <title>Scaffold-level genome assemblies of two parasitoid biocontrol wasps reveal the parthenogenesis mechanism and an associated novel virus.</title>
        <authorList>
            <person name="Inwood S."/>
            <person name="Skelly J."/>
            <person name="Guhlin J."/>
            <person name="Harrop T."/>
            <person name="Goldson S."/>
            <person name="Dearden P."/>
        </authorList>
    </citation>
    <scope>NUCLEOTIDE SEQUENCE</scope>
    <source>
        <strain evidence="1">Irish</strain>
        <tissue evidence="1">Whole body</tissue>
    </source>
</reference>
<evidence type="ECO:0000313" key="1">
    <source>
        <dbReference type="EMBL" id="KAK0176854.1"/>
    </source>
</evidence>
<name>A0AA39FX65_9HYME</name>
<accession>A0AA39FX65</accession>
<reference evidence="1" key="2">
    <citation type="submission" date="2023-03" db="EMBL/GenBank/DDBJ databases">
        <authorList>
            <person name="Inwood S.N."/>
            <person name="Skelly J.G."/>
            <person name="Guhlin J."/>
            <person name="Harrop T.W.R."/>
            <person name="Goldson S.G."/>
            <person name="Dearden P.K."/>
        </authorList>
    </citation>
    <scope>NUCLEOTIDE SEQUENCE</scope>
    <source>
        <strain evidence="1">Irish</strain>
        <tissue evidence="1">Whole body</tissue>
    </source>
</reference>
<evidence type="ECO:0000313" key="2">
    <source>
        <dbReference type="Proteomes" id="UP001168990"/>
    </source>
</evidence>
<dbReference type="Proteomes" id="UP001168990">
    <property type="component" value="Unassembled WGS sequence"/>
</dbReference>
<protein>
    <submittedName>
        <fullName evidence="1">Uncharacterized protein</fullName>
    </submittedName>
</protein>
<proteinExistence type="predicted"/>
<organism evidence="1 2">
    <name type="scientific">Microctonus aethiopoides</name>
    <dbReference type="NCBI Taxonomy" id="144406"/>
    <lineage>
        <taxon>Eukaryota</taxon>
        <taxon>Metazoa</taxon>
        <taxon>Ecdysozoa</taxon>
        <taxon>Arthropoda</taxon>
        <taxon>Hexapoda</taxon>
        <taxon>Insecta</taxon>
        <taxon>Pterygota</taxon>
        <taxon>Neoptera</taxon>
        <taxon>Endopterygota</taxon>
        <taxon>Hymenoptera</taxon>
        <taxon>Apocrita</taxon>
        <taxon>Ichneumonoidea</taxon>
        <taxon>Braconidae</taxon>
        <taxon>Euphorinae</taxon>
        <taxon>Microctonus</taxon>
    </lineage>
</organism>
<keyword evidence="2" id="KW-1185">Reference proteome</keyword>
<gene>
    <name evidence="1" type="ORF">PV328_000956</name>
</gene>
<sequence>MTFFRKYLRRPSLLLQQLYYRIEERKNEKKQQKESKIKALHKHTNGPLLPIHNQVNIEQYKGIEFEYFRLMVSNSRDNCVKLQSGIIGEVVNIIKITSSNEYNLIICKYDLVEDFYNIFGDISSTFFGVHLCSGISDDLLSVPLHNIHAKCYKMPY</sequence>
<dbReference type="EMBL" id="JAQQBS010000001">
    <property type="protein sequence ID" value="KAK0176854.1"/>
    <property type="molecule type" value="Genomic_DNA"/>
</dbReference>
<dbReference type="AlphaFoldDB" id="A0AA39FX65"/>
<comment type="caution">
    <text evidence="1">The sequence shown here is derived from an EMBL/GenBank/DDBJ whole genome shotgun (WGS) entry which is preliminary data.</text>
</comment>